<organism evidence="10 11">
    <name type="scientific">Bubo bubo</name>
    <name type="common">Eurasian eagle-owl</name>
    <name type="synonym">Strix bubo</name>
    <dbReference type="NCBI Taxonomy" id="30461"/>
    <lineage>
        <taxon>Eukaryota</taxon>
        <taxon>Metazoa</taxon>
        <taxon>Chordata</taxon>
        <taxon>Craniata</taxon>
        <taxon>Vertebrata</taxon>
        <taxon>Euteleostomi</taxon>
        <taxon>Archelosauria</taxon>
        <taxon>Archosauria</taxon>
        <taxon>Dinosauria</taxon>
        <taxon>Saurischia</taxon>
        <taxon>Theropoda</taxon>
        <taxon>Coelurosauria</taxon>
        <taxon>Aves</taxon>
        <taxon>Neognathae</taxon>
        <taxon>Neoaves</taxon>
        <taxon>Telluraves</taxon>
        <taxon>Strigiformes</taxon>
        <taxon>Strigidae</taxon>
        <taxon>Bubo</taxon>
    </lineage>
</organism>
<evidence type="ECO:0000313" key="10">
    <source>
        <dbReference type="Ensembl" id="ENSBOBP00000014815.1"/>
    </source>
</evidence>
<dbReference type="GO" id="GO:0016020">
    <property type="term" value="C:membrane"/>
    <property type="evidence" value="ECO:0007669"/>
    <property type="project" value="UniProtKB-SubCell"/>
</dbReference>
<evidence type="ECO:0000256" key="1">
    <source>
        <dbReference type="ARBA" id="ARBA00004479"/>
    </source>
</evidence>
<evidence type="ECO:0000256" key="9">
    <source>
        <dbReference type="RuleBase" id="RU364131"/>
    </source>
</evidence>
<evidence type="ECO:0000256" key="5">
    <source>
        <dbReference type="ARBA" id="ARBA00022729"/>
    </source>
</evidence>
<dbReference type="GO" id="GO:0017080">
    <property type="term" value="F:sodium channel regulator activity"/>
    <property type="evidence" value="ECO:0007669"/>
    <property type="project" value="TreeGrafter"/>
</dbReference>
<keyword evidence="4 9" id="KW-0812">Transmembrane</keyword>
<evidence type="ECO:0000256" key="7">
    <source>
        <dbReference type="ARBA" id="ARBA00023065"/>
    </source>
</evidence>
<keyword evidence="7 9" id="KW-0406">Ion transport</keyword>
<feature type="chain" id="PRO_5034442435" description="FXYD domain-containing ion transport regulator" evidence="9">
    <location>
        <begin position="19"/>
        <end position="145"/>
    </location>
</feature>
<evidence type="ECO:0000256" key="8">
    <source>
        <dbReference type="ARBA" id="ARBA00023136"/>
    </source>
</evidence>
<dbReference type="PANTHER" id="PTHR14132:SF15">
    <property type="entry name" value="FXYD DOMAIN-CONTAINING ION TRANSPORT REGULATOR 6-RELATED"/>
    <property type="match status" value="1"/>
</dbReference>
<dbReference type="CDD" id="cd20324">
    <property type="entry name" value="FXYD6"/>
    <property type="match status" value="1"/>
</dbReference>
<dbReference type="Ensembl" id="ENSBOBT00000015154.1">
    <property type="protein sequence ID" value="ENSBOBP00000014815.1"/>
    <property type="gene ID" value="ENSBOBG00000009306.1"/>
</dbReference>
<dbReference type="PROSITE" id="PS01310">
    <property type="entry name" value="FXYD"/>
    <property type="match status" value="1"/>
</dbReference>
<dbReference type="PANTHER" id="PTHR14132">
    <property type="entry name" value="SODIUM/POTASSIUM-TRANSPORTING ATPASE SUBUNIT GAMMA"/>
    <property type="match status" value="1"/>
</dbReference>
<dbReference type="Pfam" id="PF02038">
    <property type="entry name" value="ATP1G1_PLM_MAT8"/>
    <property type="match status" value="1"/>
</dbReference>
<dbReference type="Proteomes" id="UP000694567">
    <property type="component" value="Unplaced"/>
</dbReference>
<keyword evidence="8 9" id="KW-0472">Membrane</keyword>
<protein>
    <recommendedName>
        <fullName evidence="9">FXYD domain-containing ion transport regulator</fullName>
    </recommendedName>
</protein>
<dbReference type="GO" id="GO:0043269">
    <property type="term" value="P:regulation of monoatomic ion transport"/>
    <property type="evidence" value="ECO:0007669"/>
    <property type="project" value="InterPro"/>
</dbReference>
<reference evidence="10" key="1">
    <citation type="submission" date="2025-08" db="UniProtKB">
        <authorList>
            <consortium name="Ensembl"/>
        </authorList>
    </citation>
    <scope>IDENTIFICATION</scope>
</reference>
<keyword evidence="5 9" id="KW-0732">Signal</keyword>
<comment type="similarity">
    <text evidence="2 9">Belongs to the FXYD family.</text>
</comment>
<feature type="transmembrane region" description="Helical" evidence="9">
    <location>
        <begin position="34"/>
        <end position="53"/>
    </location>
</feature>
<dbReference type="Gene3D" id="1.20.5.780">
    <property type="entry name" value="Single helix bin"/>
    <property type="match status" value="1"/>
</dbReference>
<evidence type="ECO:0000256" key="3">
    <source>
        <dbReference type="ARBA" id="ARBA00022448"/>
    </source>
</evidence>
<dbReference type="InterPro" id="IPR047297">
    <property type="entry name" value="FXYD_motif"/>
</dbReference>
<dbReference type="GO" id="GO:0006811">
    <property type="term" value="P:monoatomic ion transport"/>
    <property type="evidence" value="ECO:0007669"/>
    <property type="project" value="UniProtKB-KW"/>
</dbReference>
<keyword evidence="11" id="KW-1185">Reference proteome</keyword>
<reference evidence="10" key="2">
    <citation type="submission" date="2025-09" db="UniProtKB">
        <authorList>
            <consortium name="Ensembl"/>
        </authorList>
    </citation>
    <scope>IDENTIFICATION</scope>
</reference>
<accession>A0A8C0IEU1</accession>
<dbReference type="AlphaFoldDB" id="A0A8C0IEU1"/>
<evidence type="ECO:0000256" key="2">
    <source>
        <dbReference type="ARBA" id="ARBA00005948"/>
    </source>
</evidence>
<comment type="subcellular location">
    <subcellularLocation>
        <location evidence="1">Membrane</location>
        <topology evidence="1">Single-pass type I membrane protein</topology>
    </subcellularLocation>
</comment>
<evidence type="ECO:0000256" key="4">
    <source>
        <dbReference type="ARBA" id="ARBA00022692"/>
    </source>
</evidence>
<evidence type="ECO:0000313" key="11">
    <source>
        <dbReference type="Proteomes" id="UP000694567"/>
    </source>
</evidence>
<keyword evidence="3 9" id="KW-0813">Transport</keyword>
<name>A0A8C0IEU1_BUBBB</name>
<keyword evidence="6 9" id="KW-1133">Transmembrane helix</keyword>
<evidence type="ECO:0000256" key="6">
    <source>
        <dbReference type="ARBA" id="ARBA00022989"/>
    </source>
</evidence>
<feature type="signal peptide" evidence="9">
    <location>
        <begin position="1"/>
        <end position="18"/>
    </location>
</feature>
<proteinExistence type="inferred from homology"/>
<sequence>MEAVLLFLCSLLVPAAVADEKEEDPFNYDYQSLRIGGLVFAVVLFTVGILLILSKSWSRRVLGVQAGAAGLVLVGGGCWERPWPVPALATVMVFLSPCRQEVQVQFQPEAQVSEGSLGGSMSLGGALCLALGSSWAPSHSWGCAP</sequence>
<dbReference type="InterPro" id="IPR000272">
    <property type="entry name" value="Ion-transport_regulator_FXYD"/>
</dbReference>